<keyword evidence="1" id="KW-1133">Transmembrane helix</keyword>
<dbReference type="HOGENOM" id="CLU_013850_1_2_0"/>
<evidence type="ECO:0000259" key="2">
    <source>
        <dbReference type="Pfam" id="PF02470"/>
    </source>
</evidence>
<keyword evidence="1" id="KW-0472">Membrane</keyword>
<organism evidence="3 4">
    <name type="scientific">Nitrospira defluvii</name>
    <dbReference type="NCBI Taxonomy" id="330214"/>
    <lineage>
        <taxon>Bacteria</taxon>
        <taxon>Pseudomonadati</taxon>
        <taxon>Nitrospirota</taxon>
        <taxon>Nitrospiria</taxon>
        <taxon>Nitrospirales</taxon>
        <taxon>Nitrospiraceae</taxon>
        <taxon>Nitrospira</taxon>
    </lineage>
</organism>
<accession>D8PJK4</accession>
<gene>
    <name evidence="3" type="ORF">NIDE3907</name>
</gene>
<dbReference type="Pfam" id="PF02470">
    <property type="entry name" value="MlaD"/>
    <property type="match status" value="1"/>
</dbReference>
<dbReference type="PANTHER" id="PTHR36698">
    <property type="entry name" value="BLL5892 PROTEIN"/>
    <property type="match status" value="1"/>
</dbReference>
<protein>
    <submittedName>
        <fullName evidence="3">Putative ABC-type transport system, periplasmic binding component</fullName>
    </submittedName>
</protein>
<dbReference type="eggNOG" id="COG1463">
    <property type="taxonomic scope" value="Bacteria"/>
</dbReference>
<evidence type="ECO:0000313" key="4">
    <source>
        <dbReference type="Proteomes" id="UP000001660"/>
    </source>
</evidence>
<dbReference type="KEGG" id="nde:NIDE3907"/>
<evidence type="ECO:0000256" key="1">
    <source>
        <dbReference type="SAM" id="Phobius"/>
    </source>
</evidence>
<dbReference type="OrthoDB" id="9806984at2"/>
<sequence length="320" mass="34417">MEPKVNYILVGAFVVLLGATILGAIFWLGKTDYRGIYDRYYVYTRESVAGLSVDSTVKYRGVDVGRVKQVILNPENTEEVRVTLDIVGGTPVKTDTQAVLVTQGLTGLVTLNLTGGSREAPFLTPIAGQDYPVIKSVPSLFGRLDGTLAKLLSDQGLSTLVANLNGLAQNAASALDEDNRTVLRQILKDVSAVTKVLAERSGQMDRGVQQAVQAADQSARVTEQLSKQLPALVERLSRSAAGLQQMTEDLSRTSRSVGEMIGASRPGIEQFSRQTLADTGLLVTELRQLTATLNRVAQQVERQPNVLVLGRSAQPKGPGE</sequence>
<dbReference type="PANTHER" id="PTHR36698:SF2">
    <property type="entry name" value="MCE_MLAD DOMAIN-CONTAINING PROTEIN"/>
    <property type="match status" value="1"/>
</dbReference>
<feature type="domain" description="Mce/MlaD" evidence="2">
    <location>
        <begin position="39"/>
        <end position="115"/>
    </location>
</feature>
<dbReference type="Proteomes" id="UP000001660">
    <property type="component" value="Chromosome"/>
</dbReference>
<proteinExistence type="predicted"/>
<dbReference type="STRING" id="330214.NIDE3907"/>
<dbReference type="InterPro" id="IPR003399">
    <property type="entry name" value="Mce/MlaD"/>
</dbReference>
<evidence type="ECO:0000313" key="3">
    <source>
        <dbReference type="EMBL" id="CBK43578.1"/>
    </source>
</evidence>
<name>D8PJK4_9BACT</name>
<dbReference type="Gene3D" id="1.10.287.950">
    <property type="entry name" value="Methyl-accepting chemotaxis protein"/>
    <property type="match status" value="1"/>
</dbReference>
<feature type="transmembrane region" description="Helical" evidence="1">
    <location>
        <begin position="6"/>
        <end position="29"/>
    </location>
</feature>
<keyword evidence="4" id="KW-1185">Reference proteome</keyword>
<keyword evidence="1" id="KW-0812">Transmembrane</keyword>
<reference evidence="3 4" key="1">
    <citation type="journal article" date="2010" name="Proc. Natl. Acad. Sci. U.S.A.">
        <title>A Nitrospira metagenome illuminates the physiology and evolution of globally important nitrite-oxidizing bacteria.</title>
        <authorList>
            <person name="Lucker S."/>
            <person name="Wagner M."/>
            <person name="Maixner F."/>
            <person name="Pelletier E."/>
            <person name="Koch H."/>
            <person name="Vacherie B."/>
            <person name="Rattei T."/>
            <person name="Sinninghe Damste J."/>
            <person name="Spieck E."/>
            <person name="Le Paslier D."/>
            <person name="Daims H."/>
        </authorList>
    </citation>
    <scope>NUCLEOTIDE SEQUENCE [LARGE SCALE GENOMIC DNA]</scope>
</reference>
<dbReference type="EMBL" id="FP929003">
    <property type="protein sequence ID" value="CBK43578.1"/>
    <property type="molecule type" value="Genomic_DNA"/>
</dbReference>
<dbReference type="AlphaFoldDB" id="D8PJK4"/>